<evidence type="ECO:0000313" key="1">
    <source>
        <dbReference type="EMBL" id="MBE9212210.1"/>
    </source>
</evidence>
<evidence type="ECO:0008006" key="3">
    <source>
        <dbReference type="Google" id="ProtNLM"/>
    </source>
</evidence>
<dbReference type="RefSeq" id="WP_193917937.1">
    <property type="nucleotide sequence ID" value="NZ_JADEWL010000011.1"/>
</dbReference>
<sequence>MPYSQFTLPKVIQDFNLNLIEGVSFLSKSEHTVKPSPYLGEFLHKNLQLAIALNTEKARSELIICPLLLAVKEALNNEISLFSGEEFNVEPETGLTGICDFILSCSKEQLFVKAPVAVIVEAKKENLKIGLGQCIAEMIAAQKFNQQAKNSINTIYGTVTTGTFWRFLKLEGDTVTIDLTEYPLPPIEPVFNYLIAMVSSC</sequence>
<comment type="caution">
    <text evidence="1">The sequence shown here is derived from an EMBL/GenBank/DDBJ whole genome shotgun (WGS) entry which is preliminary data.</text>
</comment>
<keyword evidence="2" id="KW-1185">Reference proteome</keyword>
<gene>
    <name evidence="1" type="ORF">IQ247_05705</name>
</gene>
<proteinExistence type="predicted"/>
<reference evidence="1" key="1">
    <citation type="submission" date="2020-10" db="EMBL/GenBank/DDBJ databases">
        <authorList>
            <person name="Castelo-Branco R."/>
            <person name="Eusebio N."/>
            <person name="Adriana R."/>
            <person name="Vieira A."/>
            <person name="Brugerolle De Fraissinette N."/>
            <person name="Rezende De Castro R."/>
            <person name="Schneider M.P."/>
            <person name="Vasconcelos V."/>
            <person name="Leao P.N."/>
        </authorList>
    </citation>
    <scope>NUCLEOTIDE SEQUENCE</scope>
    <source>
        <strain evidence="1">LEGE 06105</strain>
    </source>
</reference>
<evidence type="ECO:0000313" key="2">
    <source>
        <dbReference type="Proteomes" id="UP000620559"/>
    </source>
</evidence>
<dbReference type="EMBL" id="JADEWL010000011">
    <property type="protein sequence ID" value="MBE9212210.1"/>
    <property type="molecule type" value="Genomic_DNA"/>
</dbReference>
<organism evidence="1 2">
    <name type="scientific">Plectonema cf. radiosum LEGE 06105</name>
    <dbReference type="NCBI Taxonomy" id="945769"/>
    <lineage>
        <taxon>Bacteria</taxon>
        <taxon>Bacillati</taxon>
        <taxon>Cyanobacteriota</taxon>
        <taxon>Cyanophyceae</taxon>
        <taxon>Oscillatoriophycideae</taxon>
        <taxon>Oscillatoriales</taxon>
        <taxon>Microcoleaceae</taxon>
        <taxon>Plectonema</taxon>
    </lineage>
</organism>
<protein>
    <recommendedName>
        <fullName evidence="3">Type I restriction enzyme R protein N-terminal domain-containing protein</fullName>
    </recommendedName>
</protein>
<dbReference type="Proteomes" id="UP000620559">
    <property type="component" value="Unassembled WGS sequence"/>
</dbReference>
<dbReference type="AlphaFoldDB" id="A0A8J7F320"/>
<name>A0A8J7F320_9CYAN</name>
<accession>A0A8J7F320</accession>